<dbReference type="PANTHER" id="PTHR19241">
    <property type="entry name" value="ATP-BINDING CASSETTE TRANSPORTER"/>
    <property type="match status" value="1"/>
</dbReference>
<dbReference type="AlphaFoldDB" id="A0A835M3V9"/>
<dbReference type="Proteomes" id="UP000631114">
    <property type="component" value="Unassembled WGS sequence"/>
</dbReference>
<keyword evidence="1" id="KW-0813">Transport</keyword>
<keyword evidence="3" id="KW-1185">Reference proteome</keyword>
<organism evidence="2 3">
    <name type="scientific">Coptis chinensis</name>
    <dbReference type="NCBI Taxonomy" id="261450"/>
    <lineage>
        <taxon>Eukaryota</taxon>
        <taxon>Viridiplantae</taxon>
        <taxon>Streptophyta</taxon>
        <taxon>Embryophyta</taxon>
        <taxon>Tracheophyta</taxon>
        <taxon>Spermatophyta</taxon>
        <taxon>Magnoliopsida</taxon>
        <taxon>Ranunculales</taxon>
        <taxon>Ranunculaceae</taxon>
        <taxon>Coptidoideae</taxon>
        <taxon>Coptis</taxon>
    </lineage>
</organism>
<evidence type="ECO:0000313" key="2">
    <source>
        <dbReference type="EMBL" id="KAF9613044.1"/>
    </source>
</evidence>
<gene>
    <name evidence="2" type="ORF">IFM89_005478</name>
</gene>
<sequence>MLIFLKHQRRVSFSDLSSMINRVVAAIRAGVKLPTVEVRYENICVDAKCKVVHGKPLPTLWNSLKSNFSYQLISMNTFQFLHFVKISLVMEVVAMRKAVSIWFQVSIRQDKHSQRCQWYHQAFKEKQARIVPESDVDTYMKILGLDICADTVVGNAMRRGISRGQKKGLTTGNVETINPD</sequence>
<evidence type="ECO:0000256" key="1">
    <source>
        <dbReference type="ARBA" id="ARBA00022448"/>
    </source>
</evidence>
<proteinExistence type="predicted"/>
<reference evidence="2 3" key="1">
    <citation type="submission" date="2020-10" db="EMBL/GenBank/DDBJ databases">
        <title>The Coptis chinensis genome and diversification of protoberbering-type alkaloids.</title>
        <authorList>
            <person name="Wang B."/>
            <person name="Shu S."/>
            <person name="Song C."/>
            <person name="Liu Y."/>
        </authorList>
    </citation>
    <scope>NUCLEOTIDE SEQUENCE [LARGE SCALE GENOMIC DNA]</scope>
    <source>
        <strain evidence="2">HL-2020</strain>
        <tissue evidence="2">Leaf</tissue>
    </source>
</reference>
<dbReference type="OrthoDB" id="66620at2759"/>
<dbReference type="EMBL" id="JADFTS010000003">
    <property type="protein sequence ID" value="KAF9613044.1"/>
    <property type="molecule type" value="Genomic_DNA"/>
</dbReference>
<protein>
    <submittedName>
        <fullName evidence="2">Uncharacterized protein</fullName>
    </submittedName>
</protein>
<accession>A0A835M3V9</accession>
<name>A0A835M3V9_9MAGN</name>
<evidence type="ECO:0000313" key="3">
    <source>
        <dbReference type="Proteomes" id="UP000631114"/>
    </source>
</evidence>
<comment type="caution">
    <text evidence="2">The sequence shown here is derived from an EMBL/GenBank/DDBJ whole genome shotgun (WGS) entry which is preliminary data.</text>
</comment>